<feature type="binding site" evidence="14">
    <location>
        <begin position="114"/>
        <end position="120"/>
    </location>
    <ligand>
        <name>ATP</name>
        <dbReference type="ChEBI" id="CHEBI:30616"/>
    </ligand>
</feature>
<keyword evidence="7 14" id="KW-0547">Nucleotide-binding</keyword>
<evidence type="ECO:0000256" key="4">
    <source>
        <dbReference type="ARBA" id="ARBA00022490"/>
    </source>
</evidence>
<name>A0A1H2SX49_ACIFE</name>
<evidence type="ECO:0000256" key="14">
    <source>
        <dbReference type="HAMAP-Rule" id="MF_00046"/>
    </source>
</evidence>
<dbReference type="NCBIfam" id="TIGR01082">
    <property type="entry name" value="murC"/>
    <property type="match status" value="1"/>
</dbReference>
<dbReference type="SUPFAM" id="SSF53244">
    <property type="entry name" value="MurD-like peptide ligases, peptide-binding domain"/>
    <property type="match status" value="1"/>
</dbReference>
<dbReference type="UniPathway" id="UPA00219"/>
<dbReference type="EMBL" id="FNOP01000001">
    <property type="protein sequence ID" value="SDW36160.1"/>
    <property type="molecule type" value="Genomic_DNA"/>
</dbReference>
<keyword evidence="9 14" id="KW-0133">Cell shape</keyword>
<dbReference type="SUPFAM" id="SSF51984">
    <property type="entry name" value="MurCD N-terminal domain"/>
    <property type="match status" value="1"/>
</dbReference>
<dbReference type="GO" id="GO:0009252">
    <property type="term" value="P:peptidoglycan biosynthetic process"/>
    <property type="evidence" value="ECO:0007669"/>
    <property type="project" value="UniProtKB-UniRule"/>
</dbReference>
<dbReference type="InterPro" id="IPR004101">
    <property type="entry name" value="Mur_ligase_C"/>
</dbReference>
<dbReference type="Gene3D" id="3.90.190.20">
    <property type="entry name" value="Mur ligase, C-terminal domain"/>
    <property type="match status" value="1"/>
</dbReference>
<dbReference type="Proteomes" id="UP000182379">
    <property type="component" value="Unassembled WGS sequence"/>
</dbReference>
<comment type="function">
    <text evidence="14">Cell wall formation.</text>
</comment>
<keyword evidence="10 14" id="KW-0573">Peptidoglycan synthesis</keyword>
<evidence type="ECO:0000256" key="11">
    <source>
        <dbReference type="ARBA" id="ARBA00023306"/>
    </source>
</evidence>
<dbReference type="Pfam" id="PF02875">
    <property type="entry name" value="Mur_ligase_C"/>
    <property type="match status" value="1"/>
</dbReference>
<evidence type="ECO:0000256" key="2">
    <source>
        <dbReference type="ARBA" id="ARBA00004752"/>
    </source>
</evidence>
<evidence type="ECO:0000256" key="7">
    <source>
        <dbReference type="ARBA" id="ARBA00022741"/>
    </source>
</evidence>
<dbReference type="InterPro" id="IPR036615">
    <property type="entry name" value="Mur_ligase_C_dom_sf"/>
</dbReference>
<keyword evidence="4 14" id="KW-0963">Cytoplasm</keyword>
<dbReference type="SUPFAM" id="SSF53623">
    <property type="entry name" value="MurD-like peptide ligases, catalytic domain"/>
    <property type="match status" value="1"/>
</dbReference>
<evidence type="ECO:0000256" key="5">
    <source>
        <dbReference type="ARBA" id="ARBA00022598"/>
    </source>
</evidence>
<comment type="subcellular location">
    <subcellularLocation>
        <location evidence="1 14">Cytoplasm</location>
    </subcellularLocation>
</comment>
<evidence type="ECO:0000256" key="12">
    <source>
        <dbReference type="ARBA" id="ARBA00023316"/>
    </source>
</evidence>
<keyword evidence="11 14" id="KW-0131">Cell cycle</keyword>
<evidence type="ECO:0000313" key="19">
    <source>
        <dbReference type="EMBL" id="SDW36160.1"/>
    </source>
</evidence>
<evidence type="ECO:0000256" key="15">
    <source>
        <dbReference type="SAM" id="Phobius"/>
    </source>
</evidence>
<keyword evidence="15" id="KW-0472">Membrane</keyword>
<gene>
    <name evidence="14" type="primary">murC</name>
    <name evidence="19" type="ORF">SAMN05216495_10142</name>
</gene>
<dbReference type="GO" id="GO:0008763">
    <property type="term" value="F:UDP-N-acetylmuramate-L-alanine ligase activity"/>
    <property type="evidence" value="ECO:0007669"/>
    <property type="project" value="UniProtKB-UniRule"/>
</dbReference>
<keyword evidence="15" id="KW-0812">Transmembrane</keyword>
<proteinExistence type="inferred from homology"/>
<dbReference type="Pfam" id="PF08245">
    <property type="entry name" value="Mur_ligase_M"/>
    <property type="match status" value="1"/>
</dbReference>
<dbReference type="InterPro" id="IPR013221">
    <property type="entry name" value="Mur_ligase_cen"/>
</dbReference>
<dbReference type="GO" id="GO:0005737">
    <property type="term" value="C:cytoplasm"/>
    <property type="evidence" value="ECO:0007669"/>
    <property type="project" value="UniProtKB-SubCell"/>
</dbReference>
<protein>
    <recommendedName>
        <fullName evidence="3 14">UDP-N-acetylmuramate--L-alanine ligase</fullName>
        <ecNumber evidence="3 14">6.3.2.8</ecNumber>
    </recommendedName>
    <alternativeName>
        <fullName evidence="14">UDP-N-acetylmuramoyl-L-alanine synthetase</fullName>
    </alternativeName>
</protein>
<feature type="domain" description="Mur ligase central" evidence="18">
    <location>
        <begin position="112"/>
        <end position="292"/>
    </location>
</feature>
<evidence type="ECO:0000256" key="10">
    <source>
        <dbReference type="ARBA" id="ARBA00022984"/>
    </source>
</evidence>
<evidence type="ECO:0000256" key="3">
    <source>
        <dbReference type="ARBA" id="ARBA00012211"/>
    </source>
</evidence>
<evidence type="ECO:0000256" key="9">
    <source>
        <dbReference type="ARBA" id="ARBA00022960"/>
    </source>
</evidence>
<dbReference type="PANTHER" id="PTHR43445">
    <property type="entry name" value="UDP-N-ACETYLMURAMATE--L-ALANINE LIGASE-RELATED"/>
    <property type="match status" value="1"/>
</dbReference>
<dbReference type="InterPro" id="IPR005758">
    <property type="entry name" value="UDP-N-AcMur_Ala_ligase_MurC"/>
</dbReference>
<keyword evidence="5 14" id="KW-0436">Ligase</keyword>
<keyword evidence="12 14" id="KW-0961">Cell wall biogenesis/degradation</keyword>
<evidence type="ECO:0000259" key="17">
    <source>
        <dbReference type="Pfam" id="PF02875"/>
    </source>
</evidence>
<dbReference type="RefSeq" id="WP_074703941.1">
    <property type="nucleotide sequence ID" value="NZ_FNOP01000001.1"/>
</dbReference>
<evidence type="ECO:0000259" key="16">
    <source>
        <dbReference type="Pfam" id="PF01225"/>
    </source>
</evidence>
<keyword evidence="6 14" id="KW-0132">Cell division</keyword>
<dbReference type="GO" id="GO:0005524">
    <property type="term" value="F:ATP binding"/>
    <property type="evidence" value="ECO:0007669"/>
    <property type="project" value="UniProtKB-UniRule"/>
</dbReference>
<dbReference type="AlphaFoldDB" id="A0A1H2SX49"/>
<comment type="similarity">
    <text evidence="14">Belongs to the MurCDEF family.</text>
</comment>
<dbReference type="InterPro" id="IPR050061">
    <property type="entry name" value="MurCDEF_pg_biosynth"/>
</dbReference>
<evidence type="ECO:0000256" key="6">
    <source>
        <dbReference type="ARBA" id="ARBA00022618"/>
    </source>
</evidence>
<dbReference type="InterPro" id="IPR036565">
    <property type="entry name" value="Mur-like_cat_sf"/>
</dbReference>
<evidence type="ECO:0000256" key="1">
    <source>
        <dbReference type="ARBA" id="ARBA00004496"/>
    </source>
</evidence>
<keyword evidence="15" id="KW-1133">Transmembrane helix</keyword>
<dbReference type="PANTHER" id="PTHR43445:SF3">
    <property type="entry name" value="UDP-N-ACETYLMURAMATE--L-ALANINE LIGASE"/>
    <property type="match status" value="1"/>
</dbReference>
<feature type="domain" description="Mur ligase N-terminal catalytic" evidence="16">
    <location>
        <begin position="9"/>
        <end position="107"/>
    </location>
</feature>
<comment type="caution">
    <text evidence="19">The sequence shown here is derived from an EMBL/GenBank/DDBJ whole genome shotgun (WGS) entry which is preliminary data.</text>
</comment>
<organism evidence="19 20">
    <name type="scientific">Acidaminococcus fermentans</name>
    <dbReference type="NCBI Taxonomy" id="905"/>
    <lineage>
        <taxon>Bacteria</taxon>
        <taxon>Bacillati</taxon>
        <taxon>Bacillota</taxon>
        <taxon>Negativicutes</taxon>
        <taxon>Acidaminococcales</taxon>
        <taxon>Acidaminococcaceae</taxon>
        <taxon>Acidaminococcus</taxon>
    </lineage>
</organism>
<dbReference type="Gene3D" id="3.40.1190.10">
    <property type="entry name" value="Mur-like, catalytic domain"/>
    <property type="match status" value="1"/>
</dbReference>
<evidence type="ECO:0000259" key="18">
    <source>
        <dbReference type="Pfam" id="PF08245"/>
    </source>
</evidence>
<dbReference type="GO" id="GO:0008360">
    <property type="term" value="P:regulation of cell shape"/>
    <property type="evidence" value="ECO:0007669"/>
    <property type="project" value="UniProtKB-KW"/>
</dbReference>
<dbReference type="HAMAP" id="MF_00046">
    <property type="entry name" value="MurC"/>
    <property type="match status" value="1"/>
</dbReference>
<dbReference type="EC" id="6.3.2.8" evidence="3 14"/>
<dbReference type="Pfam" id="PF01225">
    <property type="entry name" value="Mur_ligase"/>
    <property type="match status" value="1"/>
</dbReference>
<dbReference type="Gene3D" id="3.40.50.720">
    <property type="entry name" value="NAD(P)-binding Rossmann-like Domain"/>
    <property type="match status" value="1"/>
</dbReference>
<evidence type="ECO:0000313" key="20">
    <source>
        <dbReference type="Proteomes" id="UP000182379"/>
    </source>
</evidence>
<feature type="domain" description="Mur ligase C-terminal" evidence="17">
    <location>
        <begin position="314"/>
        <end position="444"/>
    </location>
</feature>
<comment type="catalytic activity">
    <reaction evidence="13 14">
        <text>UDP-N-acetyl-alpha-D-muramate + L-alanine + ATP = UDP-N-acetyl-alpha-D-muramoyl-L-alanine + ADP + phosphate + H(+)</text>
        <dbReference type="Rhea" id="RHEA:23372"/>
        <dbReference type="ChEBI" id="CHEBI:15378"/>
        <dbReference type="ChEBI" id="CHEBI:30616"/>
        <dbReference type="ChEBI" id="CHEBI:43474"/>
        <dbReference type="ChEBI" id="CHEBI:57972"/>
        <dbReference type="ChEBI" id="CHEBI:70757"/>
        <dbReference type="ChEBI" id="CHEBI:83898"/>
        <dbReference type="ChEBI" id="CHEBI:456216"/>
        <dbReference type="EC" id="6.3.2.8"/>
    </reaction>
</comment>
<dbReference type="GO" id="GO:0051301">
    <property type="term" value="P:cell division"/>
    <property type="evidence" value="ECO:0007669"/>
    <property type="project" value="UniProtKB-KW"/>
</dbReference>
<dbReference type="InterPro" id="IPR000713">
    <property type="entry name" value="Mur_ligase_N"/>
</dbReference>
<dbReference type="GO" id="GO:0071555">
    <property type="term" value="P:cell wall organization"/>
    <property type="evidence" value="ECO:0007669"/>
    <property type="project" value="UniProtKB-KW"/>
</dbReference>
<accession>A0A1H2SX49</accession>
<feature type="transmembrane region" description="Helical" evidence="15">
    <location>
        <begin position="12"/>
        <end position="28"/>
    </location>
</feature>
<sequence>MVDLDKIKNIHFIGIGGAGMSALAYVMIKRGYHVSGSDAKPGYMATKLAKEGALVFIGHAACQIERAEVVVVSTAIHPDNPELVEAHRRQVPVIHRSDVLAWLMNRHKGIAVAGAHGKTTTSSMLSCITSDCGLDPTIVVGGIVNNLGSNAASGKSDWVVAEADESDGSFLKFNPYIAVVTNIEDDHLDHYGSQENIQKAFAQFVSQIKEDGCAVLCYDNDRVRTIGEATDKRVISYGIDRQDADYQAKNIIYGTDGTHFDVVYQGETIGQGHLIIPGRHNVLNSLGAIAAARELGLELPDILTSLEKFSGAKRRFETKGKADGIWVVDDYAHHPTEIQATLKAARQTHPERLIVVFQPHRYTRTQLLLDEFAVAFKDADKLIVTDIYAASEDPIPGVSGEMLADKVRETTGQQVEYLPDQPTILDHLEHEVQSGDLIMTIGAGDIYKLGEHLVQALERRN</sequence>
<evidence type="ECO:0000256" key="8">
    <source>
        <dbReference type="ARBA" id="ARBA00022840"/>
    </source>
</evidence>
<reference evidence="19 20" key="1">
    <citation type="submission" date="2016-10" db="EMBL/GenBank/DDBJ databases">
        <authorList>
            <person name="Varghese N."/>
            <person name="Submissions S."/>
        </authorList>
    </citation>
    <scope>NUCLEOTIDE SEQUENCE [LARGE SCALE GENOMIC DNA]</scope>
    <source>
        <strain evidence="19 20">WCC6</strain>
    </source>
</reference>
<comment type="pathway">
    <text evidence="2 14">Cell wall biogenesis; peptidoglycan biosynthesis.</text>
</comment>
<evidence type="ECO:0000256" key="13">
    <source>
        <dbReference type="ARBA" id="ARBA00047833"/>
    </source>
</evidence>
<keyword evidence="8 14" id="KW-0067">ATP-binding</keyword>